<accession>A0AAI9NXQ9</accession>
<reference evidence="1" key="1">
    <citation type="submission" date="2020-06" db="EMBL/GenBank/DDBJ databases">
        <title>Characterization of fructooligosaccharide metabolism and fructooligosaccharide-degrading enzymes in human commensal butyrate producers.</title>
        <authorList>
            <person name="Tanno H."/>
            <person name="Fujii T."/>
            <person name="Hirano K."/>
            <person name="Maeno S."/>
            <person name="Tonozuka T."/>
            <person name="Sakamoto M."/>
            <person name="Ohkuma M."/>
            <person name="Tochio T."/>
            <person name="Endo A."/>
        </authorList>
    </citation>
    <scope>NUCLEOTIDE SEQUENCE</scope>
    <source>
        <strain evidence="1">JCM 31265</strain>
    </source>
</reference>
<dbReference type="PROSITE" id="PS51257">
    <property type="entry name" value="PROKAR_LIPOPROTEIN"/>
    <property type="match status" value="1"/>
</dbReference>
<name>A0AAI9NXQ9_9FIRM</name>
<comment type="caution">
    <text evidence="1">The sequence shown here is derived from an EMBL/GenBank/DDBJ whole genome shotgun (WGS) entry which is preliminary data.</text>
</comment>
<evidence type="ECO:0000313" key="2">
    <source>
        <dbReference type="Proteomes" id="UP000660047"/>
    </source>
</evidence>
<organism evidence="1 2">
    <name type="scientific">Coprococcus eutactus</name>
    <dbReference type="NCBI Taxonomy" id="33043"/>
    <lineage>
        <taxon>Bacteria</taxon>
        <taxon>Bacillati</taxon>
        <taxon>Bacillota</taxon>
        <taxon>Clostridia</taxon>
        <taxon>Lachnospirales</taxon>
        <taxon>Lachnospiraceae</taxon>
        <taxon>Coprococcus</taxon>
    </lineage>
</organism>
<evidence type="ECO:0000313" key="1">
    <source>
        <dbReference type="EMBL" id="GFO93454.1"/>
    </source>
</evidence>
<protein>
    <submittedName>
        <fullName evidence="1">Uncharacterized protein</fullName>
    </submittedName>
</protein>
<dbReference type="AlphaFoldDB" id="A0AAI9NXQ9"/>
<sequence>MSGNSWRKTALVMSVLAVCGMCGCENRSSSDEDRTDYIYGDSIEENHGGGPLGIRLGVPDSCDLTFDTGHSKLSEISLVDDDIQVANVDRAYTVSFDRMRMDTSRIQDMVESVFDKDQGIYCRDDGDENMTKEEIQKEIDLIEVYRQQALEERQQDVAEIYESDIAETKNRMKEAPDSYTPVREYTTNKIYIGQHDGEQYSLWISGDDTADASGRVSIVYEPAGDQEQKYLADVENAVMTETAGENYFGGDIDDQENKCGIDENTAEHEAQAFLDRMGISGMAKCGSQAVVRSWLDSGFEIIKAEKNGYMFEFGIQIGGVDTAYIDPTGVDNLKNKNGYVMYEGDWISVCVDDSGVFNVRATLSTDTDSFVREKVDLLSWEDMVNKADESIAEYYEKYPTAYSEVRFNNVEFMYVPCIQDGENLVYIPVWVLTQSENNDISDEHGAYDNIVQLVYINAVDGSCVDIIETAKCLETWYGTDPETGAGTKTISK</sequence>
<gene>
    <name evidence="1" type="ORF">COEU31_05000</name>
</gene>
<dbReference type="EMBL" id="BLYL01000002">
    <property type="protein sequence ID" value="GFO93454.1"/>
    <property type="molecule type" value="Genomic_DNA"/>
</dbReference>
<dbReference type="Proteomes" id="UP000660047">
    <property type="component" value="Unassembled WGS sequence"/>
</dbReference>
<dbReference type="RefSeq" id="WP_055222931.1">
    <property type="nucleotide sequence ID" value="NZ_BLYL01000002.1"/>
</dbReference>
<proteinExistence type="predicted"/>